<evidence type="ECO:0000313" key="1">
    <source>
        <dbReference type="EMBL" id="SDI73543.1"/>
    </source>
</evidence>
<proteinExistence type="predicted"/>
<evidence type="ECO:0000313" key="2">
    <source>
        <dbReference type="Proteomes" id="UP000199340"/>
    </source>
</evidence>
<reference evidence="1 2" key="1">
    <citation type="submission" date="2016-10" db="EMBL/GenBank/DDBJ databases">
        <authorList>
            <person name="de Groot N.N."/>
        </authorList>
    </citation>
    <scope>NUCLEOTIDE SEQUENCE [LARGE SCALE GENOMIC DNA]</scope>
    <source>
        <strain evidence="1 2">DSM 28010</strain>
    </source>
</reference>
<protein>
    <submittedName>
        <fullName evidence="1">N-formylglutamate amidohydrolase</fullName>
    </submittedName>
</protein>
<gene>
    <name evidence="1" type="ORF">SAMN05421850_10511</name>
</gene>
<dbReference type="RefSeq" id="WP_090028649.1">
    <property type="nucleotide sequence ID" value="NZ_FNEB01000005.1"/>
</dbReference>
<name>A0A1G8N066_9RHOB</name>
<dbReference type="EMBL" id="FNEB01000005">
    <property type="protein sequence ID" value="SDI73543.1"/>
    <property type="molecule type" value="Genomic_DNA"/>
</dbReference>
<dbReference type="Pfam" id="PF05013">
    <property type="entry name" value="FGase"/>
    <property type="match status" value="1"/>
</dbReference>
<keyword evidence="1" id="KW-0378">Hydrolase</keyword>
<dbReference type="GO" id="GO:0016787">
    <property type="term" value="F:hydrolase activity"/>
    <property type="evidence" value="ECO:0007669"/>
    <property type="project" value="UniProtKB-KW"/>
</dbReference>
<dbReference type="STRING" id="490829.SAMN05421850_10511"/>
<dbReference type="OrthoDB" id="9802050at2"/>
<dbReference type="Gene3D" id="3.40.630.40">
    <property type="entry name" value="Zn-dependent exopeptidases"/>
    <property type="match status" value="1"/>
</dbReference>
<dbReference type="SUPFAM" id="SSF53187">
    <property type="entry name" value="Zn-dependent exopeptidases"/>
    <property type="match status" value="1"/>
</dbReference>
<dbReference type="Proteomes" id="UP000199340">
    <property type="component" value="Unassembled WGS sequence"/>
</dbReference>
<organism evidence="1 2">
    <name type="scientific">Lutimaribacter saemankumensis</name>
    <dbReference type="NCBI Taxonomy" id="490829"/>
    <lineage>
        <taxon>Bacteria</taxon>
        <taxon>Pseudomonadati</taxon>
        <taxon>Pseudomonadota</taxon>
        <taxon>Alphaproteobacteria</taxon>
        <taxon>Rhodobacterales</taxon>
        <taxon>Roseobacteraceae</taxon>
        <taxon>Lutimaribacter</taxon>
    </lineage>
</organism>
<sequence>MPKVAYQLIAPVKRTTSVVFASPHSGRDYSRRFLQRSILDEHTIRSSEDAFVDKLFAAAPQYGAPLLLAGAPRAFIDLNRSADELDPALISDVRQPAHNPRVASGLGVVPRVVAGGRAIYSGKLSRIEALNRIDTYWRPYHATLQKLLRESLELFGEAILIDCHSMPHEAMDGIARAGVRRPEVVLGDRFGASASAEIVDRIEAAFAAAGLNVVRNAPFAGAFTAQHYGRPLRRQHVVQIEIDRSLYMNEQMIRPNGNFKAMQTLLSGVIAEISDMGSATEQPLAAE</sequence>
<keyword evidence="2" id="KW-1185">Reference proteome</keyword>
<accession>A0A1G8N066</accession>
<dbReference type="InterPro" id="IPR007709">
    <property type="entry name" value="N-FG_amidohydro"/>
</dbReference>
<dbReference type="AlphaFoldDB" id="A0A1G8N066"/>